<accession>A0A481Z336</accession>
<protein>
    <recommendedName>
        <fullName evidence="3">Transmembrane protein</fullName>
    </recommendedName>
</protein>
<keyword evidence="1" id="KW-1133">Transmembrane helix</keyword>
<name>A0A481Z336_9VIRU</name>
<gene>
    <name evidence="2" type="ORF">LCMiAC01_04780</name>
</gene>
<sequence>MMDNNMVTLTMMIIFVSIIAILVLICGFCVCMRLLYKKCRNIQERPIPSFLSSIYAAERDNDDYMRWGGWLP</sequence>
<evidence type="ECO:0000256" key="1">
    <source>
        <dbReference type="SAM" id="Phobius"/>
    </source>
</evidence>
<keyword evidence="1" id="KW-0472">Membrane</keyword>
<keyword evidence="1" id="KW-0812">Transmembrane</keyword>
<evidence type="ECO:0000313" key="2">
    <source>
        <dbReference type="EMBL" id="QBK88796.1"/>
    </source>
</evidence>
<reference evidence="2" key="1">
    <citation type="journal article" date="2019" name="MBio">
        <title>Virus Genomes from Deep Sea Sediments Expand the Ocean Megavirome and Support Independent Origins of Viral Gigantism.</title>
        <authorList>
            <person name="Backstrom D."/>
            <person name="Yutin N."/>
            <person name="Jorgensen S.L."/>
            <person name="Dharamshi J."/>
            <person name="Homa F."/>
            <person name="Zaremba-Niedwiedzka K."/>
            <person name="Spang A."/>
            <person name="Wolf Y.I."/>
            <person name="Koonin E.V."/>
            <person name="Ettema T.J."/>
        </authorList>
    </citation>
    <scope>NUCLEOTIDE SEQUENCE</scope>
</reference>
<organism evidence="2">
    <name type="scientific">Mimivirus LCMiAC01</name>
    <dbReference type="NCBI Taxonomy" id="2506608"/>
    <lineage>
        <taxon>Viruses</taxon>
        <taxon>Varidnaviria</taxon>
        <taxon>Bamfordvirae</taxon>
        <taxon>Nucleocytoviricota</taxon>
        <taxon>Megaviricetes</taxon>
        <taxon>Imitervirales</taxon>
        <taxon>Mimiviridae</taxon>
        <taxon>Klosneuvirinae</taxon>
    </lineage>
</organism>
<feature type="transmembrane region" description="Helical" evidence="1">
    <location>
        <begin position="12"/>
        <end position="36"/>
    </location>
</feature>
<proteinExistence type="predicted"/>
<evidence type="ECO:0008006" key="3">
    <source>
        <dbReference type="Google" id="ProtNLM"/>
    </source>
</evidence>
<dbReference type="EMBL" id="MK500399">
    <property type="protein sequence ID" value="QBK88796.1"/>
    <property type="molecule type" value="Genomic_DNA"/>
</dbReference>